<name>A0A166Q4J4_COLIC</name>
<evidence type="ECO:0000313" key="1">
    <source>
        <dbReference type="EMBL" id="KZL67509.1"/>
    </source>
</evidence>
<protein>
    <submittedName>
        <fullName evidence="1">Integral membrane protein</fullName>
    </submittedName>
</protein>
<organism evidence="1 2">
    <name type="scientific">Colletotrichum incanum</name>
    <name type="common">Soybean anthracnose fungus</name>
    <dbReference type="NCBI Taxonomy" id="1573173"/>
    <lineage>
        <taxon>Eukaryota</taxon>
        <taxon>Fungi</taxon>
        <taxon>Dikarya</taxon>
        <taxon>Ascomycota</taxon>
        <taxon>Pezizomycotina</taxon>
        <taxon>Sordariomycetes</taxon>
        <taxon>Hypocreomycetidae</taxon>
        <taxon>Glomerellales</taxon>
        <taxon>Glomerellaceae</taxon>
        <taxon>Colletotrichum</taxon>
        <taxon>Colletotrichum spaethianum species complex</taxon>
    </lineage>
</organism>
<proteinExistence type="predicted"/>
<gene>
    <name evidence="1" type="ORF">CI238_01096</name>
</gene>
<keyword evidence="2" id="KW-1185">Reference proteome</keyword>
<sequence>MADPLSITANVAGLITLTASTAKLVKTVGKRYANQVSVSVRNNVQTLEATLGNITESMRIYDFTRHGEEDLRQPINACAQTLREFGRNFRKLHPEGSSRAHVEGSWGSGFSLKKFQQKLTRPETLKEIERLQAVWRARR</sequence>
<reference evidence="1 2" key="1">
    <citation type="submission" date="2015-06" db="EMBL/GenBank/DDBJ databases">
        <title>Survival trade-offs in plant roots during colonization by closely related pathogenic and mutualistic fungi.</title>
        <authorList>
            <person name="Hacquard S."/>
            <person name="Kracher B."/>
            <person name="Hiruma K."/>
            <person name="Weinman A."/>
            <person name="Muench P."/>
            <person name="Garrido Oter R."/>
            <person name="Ver Loren van Themaat E."/>
            <person name="Dallerey J.-F."/>
            <person name="Damm U."/>
            <person name="Henrissat B."/>
            <person name="Lespinet O."/>
            <person name="Thon M."/>
            <person name="Kemen E."/>
            <person name="McHardy A.C."/>
            <person name="Schulze-Lefert P."/>
            <person name="O'Connell R.J."/>
        </authorList>
    </citation>
    <scope>NUCLEOTIDE SEQUENCE [LARGE SCALE GENOMIC DNA]</scope>
    <source>
        <strain evidence="1 2">MAFF 238704</strain>
    </source>
</reference>
<dbReference type="AlphaFoldDB" id="A0A166Q4J4"/>
<dbReference type="Proteomes" id="UP000076584">
    <property type="component" value="Unassembled WGS sequence"/>
</dbReference>
<dbReference type="EMBL" id="LFIW01002536">
    <property type="protein sequence ID" value="KZL67509.1"/>
    <property type="molecule type" value="Genomic_DNA"/>
</dbReference>
<evidence type="ECO:0000313" key="2">
    <source>
        <dbReference type="Proteomes" id="UP000076584"/>
    </source>
</evidence>
<comment type="caution">
    <text evidence="1">The sequence shown here is derived from an EMBL/GenBank/DDBJ whole genome shotgun (WGS) entry which is preliminary data.</text>
</comment>
<accession>A0A166Q4J4</accession>